<evidence type="ECO:0000313" key="2">
    <source>
        <dbReference type="EMBL" id="CAF1556371.1"/>
    </source>
</evidence>
<reference evidence="1" key="1">
    <citation type="submission" date="2021-02" db="EMBL/GenBank/DDBJ databases">
        <authorList>
            <person name="Nowell W R."/>
        </authorList>
    </citation>
    <scope>NUCLEOTIDE SEQUENCE</scope>
</reference>
<dbReference type="EMBL" id="CAJNOH010002164">
    <property type="protein sequence ID" value="CAF1276900.1"/>
    <property type="molecule type" value="Genomic_DNA"/>
</dbReference>
<evidence type="ECO:0000313" key="4">
    <source>
        <dbReference type="Proteomes" id="UP000663870"/>
    </source>
</evidence>
<name>A0A815BYS6_9BILA</name>
<protein>
    <submittedName>
        <fullName evidence="1">Uncharacterized protein</fullName>
    </submittedName>
</protein>
<dbReference type="Proteomes" id="UP000663854">
    <property type="component" value="Unassembled WGS sequence"/>
</dbReference>
<evidence type="ECO:0000313" key="1">
    <source>
        <dbReference type="EMBL" id="CAF1276900.1"/>
    </source>
</evidence>
<gene>
    <name evidence="2" type="ORF">JXQ802_LOCUS44015</name>
    <name evidence="1" type="ORF">PYM288_LOCUS28679</name>
</gene>
<keyword evidence="4" id="KW-1185">Reference proteome</keyword>
<proteinExistence type="predicted"/>
<organism evidence="1 3">
    <name type="scientific">Rotaria sordida</name>
    <dbReference type="NCBI Taxonomy" id="392033"/>
    <lineage>
        <taxon>Eukaryota</taxon>
        <taxon>Metazoa</taxon>
        <taxon>Spiralia</taxon>
        <taxon>Gnathifera</taxon>
        <taxon>Rotifera</taxon>
        <taxon>Eurotatoria</taxon>
        <taxon>Bdelloidea</taxon>
        <taxon>Philodinida</taxon>
        <taxon>Philodinidae</taxon>
        <taxon>Rotaria</taxon>
    </lineage>
</organism>
<dbReference type="Proteomes" id="UP000663870">
    <property type="component" value="Unassembled WGS sequence"/>
</dbReference>
<sequence>MFQILYFNIDSDILAKYYDELKIRLREDLNDELLSINGSVNTYVTTDHHAHCTDDKNNFELVYECIYIRRNFLNIISLSLHHLVEPDIDLAILQALLKATSDKKGCETTIQHKHEQLRLNINLNDLFLLALKHNQREFVELFLYYGFPLSNLFGNIDTLIDLYTCKKNENDIFINSSIKDPSRTLYEKKNTTIYERFF</sequence>
<dbReference type="AlphaFoldDB" id="A0A815BYS6"/>
<evidence type="ECO:0000313" key="3">
    <source>
        <dbReference type="Proteomes" id="UP000663854"/>
    </source>
</evidence>
<dbReference type="EMBL" id="CAJNOL010003294">
    <property type="protein sequence ID" value="CAF1556371.1"/>
    <property type="molecule type" value="Genomic_DNA"/>
</dbReference>
<accession>A0A815BYS6</accession>
<comment type="caution">
    <text evidence="1">The sequence shown here is derived from an EMBL/GenBank/DDBJ whole genome shotgun (WGS) entry which is preliminary data.</text>
</comment>